<sequence>MLPQIARAPEVVVQPWQSEMALAGVLVAITAPAQRPMMVRMLAIRCFTLDIVFLLWLATGPPSAMFAW</sequence>
<evidence type="ECO:0000313" key="3">
    <source>
        <dbReference type="Proteomes" id="UP000076321"/>
    </source>
</evidence>
<protein>
    <submittedName>
        <fullName evidence="2">Uncharacterized protein</fullName>
    </submittedName>
</protein>
<feature type="transmembrane region" description="Helical" evidence="1">
    <location>
        <begin position="42"/>
        <end position="59"/>
    </location>
</feature>
<accession>A0A154M4U2</accession>
<evidence type="ECO:0000256" key="1">
    <source>
        <dbReference type="SAM" id="Phobius"/>
    </source>
</evidence>
<dbReference type="AlphaFoldDB" id="A0A154M4U2"/>
<comment type="caution">
    <text evidence="2">The sequence shown here is derived from an EMBL/GenBank/DDBJ whole genome shotgun (WGS) entry which is preliminary data.</text>
</comment>
<organism evidence="2 3">
    <name type="scientific">Amycolatopsis regifaucium</name>
    <dbReference type="NCBI Taxonomy" id="546365"/>
    <lineage>
        <taxon>Bacteria</taxon>
        <taxon>Bacillati</taxon>
        <taxon>Actinomycetota</taxon>
        <taxon>Actinomycetes</taxon>
        <taxon>Pseudonocardiales</taxon>
        <taxon>Pseudonocardiaceae</taxon>
        <taxon>Amycolatopsis</taxon>
    </lineage>
</organism>
<dbReference type="EMBL" id="LQCI01000051">
    <property type="protein sequence ID" value="KZB79654.1"/>
    <property type="molecule type" value="Genomic_DNA"/>
</dbReference>
<reference evidence="2 3" key="1">
    <citation type="submission" date="2015-12" db="EMBL/GenBank/DDBJ databases">
        <title>Amycolatopsis regifaucium genome sequencing and assembly.</title>
        <authorList>
            <person name="Mayilraj S."/>
        </authorList>
    </citation>
    <scope>NUCLEOTIDE SEQUENCE [LARGE SCALE GENOMIC DNA]</scope>
    <source>
        <strain evidence="2 3">GY080</strain>
    </source>
</reference>
<proteinExistence type="predicted"/>
<gene>
    <name evidence="2" type="ORF">AVL48_14680</name>
</gene>
<keyword evidence="1" id="KW-0472">Membrane</keyword>
<keyword evidence="1" id="KW-0812">Transmembrane</keyword>
<dbReference type="Proteomes" id="UP000076321">
    <property type="component" value="Unassembled WGS sequence"/>
</dbReference>
<keyword evidence="1" id="KW-1133">Transmembrane helix</keyword>
<name>A0A154M4U2_9PSEU</name>
<evidence type="ECO:0000313" key="2">
    <source>
        <dbReference type="EMBL" id="KZB79654.1"/>
    </source>
</evidence>